<comment type="caution">
    <text evidence="1">The sequence shown here is derived from an EMBL/GenBank/DDBJ whole genome shotgun (WGS) entry which is preliminary data.</text>
</comment>
<proteinExistence type="predicted"/>
<accession>A0A9R1XXZ5</accession>
<evidence type="ECO:0000313" key="1">
    <source>
        <dbReference type="EMBL" id="KAJ0225827.1"/>
    </source>
</evidence>
<dbReference type="AlphaFoldDB" id="A0A9R1XXZ5"/>
<name>A0A9R1XXZ5_LACSA</name>
<dbReference type="EMBL" id="NBSK02000001">
    <property type="protein sequence ID" value="KAJ0225827.1"/>
    <property type="molecule type" value="Genomic_DNA"/>
</dbReference>
<dbReference type="Proteomes" id="UP000235145">
    <property type="component" value="Unassembled WGS sequence"/>
</dbReference>
<evidence type="ECO:0000313" key="2">
    <source>
        <dbReference type="Proteomes" id="UP000235145"/>
    </source>
</evidence>
<organism evidence="1 2">
    <name type="scientific">Lactuca sativa</name>
    <name type="common">Garden lettuce</name>
    <dbReference type="NCBI Taxonomy" id="4236"/>
    <lineage>
        <taxon>Eukaryota</taxon>
        <taxon>Viridiplantae</taxon>
        <taxon>Streptophyta</taxon>
        <taxon>Embryophyta</taxon>
        <taxon>Tracheophyta</taxon>
        <taxon>Spermatophyta</taxon>
        <taxon>Magnoliopsida</taxon>
        <taxon>eudicotyledons</taxon>
        <taxon>Gunneridae</taxon>
        <taxon>Pentapetalae</taxon>
        <taxon>asterids</taxon>
        <taxon>campanulids</taxon>
        <taxon>Asterales</taxon>
        <taxon>Asteraceae</taxon>
        <taxon>Cichorioideae</taxon>
        <taxon>Cichorieae</taxon>
        <taxon>Lactucinae</taxon>
        <taxon>Lactuca</taxon>
    </lineage>
</organism>
<gene>
    <name evidence="1" type="ORF">LSAT_V11C100043520</name>
</gene>
<keyword evidence="2" id="KW-1185">Reference proteome</keyword>
<protein>
    <submittedName>
        <fullName evidence="1">Uncharacterized protein</fullName>
    </submittedName>
</protein>
<sequence>MYFAKIIGVTSTYKTFSIDFSFIVNKKDESYKVGVIVSKVDTRKVHATSCYSDAQRVGICECMPTSFPVKLDYFRALWIIVVESPTWILYTKNYSKLQ</sequence>
<reference evidence="1 2" key="1">
    <citation type="journal article" date="2017" name="Nat. Commun.">
        <title>Genome assembly with in vitro proximity ligation data and whole-genome triplication in lettuce.</title>
        <authorList>
            <person name="Reyes-Chin-Wo S."/>
            <person name="Wang Z."/>
            <person name="Yang X."/>
            <person name="Kozik A."/>
            <person name="Arikit S."/>
            <person name="Song C."/>
            <person name="Xia L."/>
            <person name="Froenicke L."/>
            <person name="Lavelle D.O."/>
            <person name="Truco M.J."/>
            <person name="Xia R."/>
            <person name="Zhu S."/>
            <person name="Xu C."/>
            <person name="Xu H."/>
            <person name="Xu X."/>
            <person name="Cox K."/>
            <person name="Korf I."/>
            <person name="Meyers B.C."/>
            <person name="Michelmore R.W."/>
        </authorList>
    </citation>
    <scope>NUCLEOTIDE SEQUENCE [LARGE SCALE GENOMIC DNA]</scope>
    <source>
        <strain evidence="2">cv. Salinas</strain>
        <tissue evidence="1">Seedlings</tissue>
    </source>
</reference>